<reference evidence="3 4" key="1">
    <citation type="submission" date="2015-07" db="EMBL/GenBank/DDBJ databases">
        <title>Genome sequencing of Kibdelosporangium phytohabitans.</title>
        <authorList>
            <person name="Qin S."/>
            <person name="Xing K."/>
        </authorList>
    </citation>
    <scope>NUCLEOTIDE SEQUENCE [LARGE SCALE GENOMIC DNA]</scope>
    <source>
        <strain evidence="3 4">KLBMP1111</strain>
    </source>
</reference>
<evidence type="ECO:0000313" key="3">
    <source>
        <dbReference type="EMBL" id="ALG08630.1"/>
    </source>
</evidence>
<dbReference type="Gene3D" id="1.10.260.40">
    <property type="entry name" value="lambda repressor-like DNA-binding domains"/>
    <property type="match status" value="1"/>
</dbReference>
<dbReference type="SMART" id="SM00530">
    <property type="entry name" value="HTH_XRE"/>
    <property type="match status" value="1"/>
</dbReference>
<dbReference type="KEGG" id="kphy:AOZ06_18425"/>
<feature type="transmembrane region" description="Helical" evidence="1">
    <location>
        <begin position="455"/>
        <end position="475"/>
    </location>
</feature>
<dbReference type="Gene3D" id="3.40.50.300">
    <property type="entry name" value="P-loop containing nucleotide triphosphate hydrolases"/>
    <property type="match status" value="1"/>
</dbReference>
<gene>
    <name evidence="3" type="ORF">AOZ06_18425</name>
</gene>
<dbReference type="OrthoDB" id="419058at2"/>
<dbReference type="EMBL" id="CP012752">
    <property type="protein sequence ID" value="ALG08630.1"/>
    <property type="molecule type" value="Genomic_DNA"/>
</dbReference>
<dbReference type="CDD" id="cd00093">
    <property type="entry name" value="HTH_XRE"/>
    <property type="match status" value="1"/>
</dbReference>
<dbReference type="InterPro" id="IPR010982">
    <property type="entry name" value="Lambda_DNA-bd_dom_sf"/>
</dbReference>
<evidence type="ECO:0000313" key="4">
    <source>
        <dbReference type="Proteomes" id="UP000063699"/>
    </source>
</evidence>
<dbReference type="RefSeq" id="WP_054290537.1">
    <property type="nucleotide sequence ID" value="NZ_CP012752.1"/>
</dbReference>
<dbReference type="InterPro" id="IPR001387">
    <property type="entry name" value="Cro/C1-type_HTH"/>
</dbReference>
<feature type="domain" description="HTH cro/C1-type" evidence="2">
    <location>
        <begin position="9"/>
        <end position="64"/>
    </location>
</feature>
<keyword evidence="4" id="KW-1185">Reference proteome</keyword>
<dbReference type="STRING" id="860235.AOZ06_18425"/>
<feature type="transmembrane region" description="Helical" evidence="1">
    <location>
        <begin position="565"/>
        <end position="594"/>
    </location>
</feature>
<evidence type="ECO:0000259" key="2">
    <source>
        <dbReference type="PROSITE" id="PS50943"/>
    </source>
</evidence>
<dbReference type="PROSITE" id="PS50943">
    <property type="entry name" value="HTH_CROC1"/>
    <property type="match status" value="1"/>
</dbReference>
<keyword evidence="1" id="KW-0472">Membrane</keyword>
<dbReference type="InterPro" id="IPR007111">
    <property type="entry name" value="NACHT_NTPase"/>
</dbReference>
<organism evidence="3 4">
    <name type="scientific">Kibdelosporangium phytohabitans</name>
    <dbReference type="NCBI Taxonomy" id="860235"/>
    <lineage>
        <taxon>Bacteria</taxon>
        <taxon>Bacillati</taxon>
        <taxon>Actinomycetota</taxon>
        <taxon>Actinomycetes</taxon>
        <taxon>Pseudonocardiales</taxon>
        <taxon>Pseudonocardiaceae</taxon>
        <taxon>Kibdelosporangium</taxon>
    </lineage>
</organism>
<feature type="transmembrane region" description="Helical" evidence="1">
    <location>
        <begin position="540"/>
        <end position="559"/>
    </location>
</feature>
<keyword evidence="1" id="KW-0812">Transmembrane</keyword>
<keyword evidence="1" id="KW-1133">Transmembrane helix</keyword>
<proteinExistence type="predicted"/>
<feature type="transmembrane region" description="Helical" evidence="1">
    <location>
        <begin position="615"/>
        <end position="638"/>
    </location>
</feature>
<dbReference type="InterPro" id="IPR027417">
    <property type="entry name" value="P-loop_NTPase"/>
</dbReference>
<name>A0A0N9I317_9PSEU</name>
<protein>
    <recommendedName>
        <fullName evidence="2">HTH cro/C1-type domain-containing protein</fullName>
    </recommendedName>
</protein>
<feature type="transmembrane region" description="Helical" evidence="1">
    <location>
        <begin position="487"/>
        <end position="508"/>
    </location>
</feature>
<sequence length="747" mass="80603">MTSQFSTLLRQLRRQVGLTQEELAARSGIAVRTIRRLERGESSNPQVATVRLLADHLGLGPDDRARLLAAADGKAPEEPVRRAPVVEPPPVDPQVAKAADDLAQAVAARWRREEERRRIHDPFPLPVRWEPADGLMDHWDNICRASPGQAAEPADLPGRLDEIVPVYQRIPSGRLVVLGQAGSGKTILAVRFVLDLLKSRQPAGAVPVVIGLASWNPTTTLFRDWLIDQLIRDFPGLSAAGPSGVSLAAALVDADRVLPVLDGFDEIAEGLHRAAFDALNATTLPLLLTSRPGEYAAVAESDVLTAAAVVTLAELVVTDLTNYLPRTARKTAANATVWDPVLARLHAEPDSPACANLIEVLATPLMVGLARAIYSDTSGRDPMDLLDGKKFADADAIEEHLLASFVPTVYRHNREQDWAPERIQHWLGYLARHLDRVGTRDLGWWQIGTSVRRPLRILAIGLVVALLLGIVDWFAEGVVVQGPHAVLGGFVVGAVSGLAVGFAHDLLARSGGAIEPMRVRIRIRGGPVRPGTKFLKRFRIGLLGGMLLGFSYGLLRGIALPDPDWFMIIDALVFAAVFGGSAGLVFAVVAMFETPLDISSAVSPADLLSSNRRTVAFQVLVFGPVFAVLISVGTWMAIRILQATGVGTEFGVIFVWDPVWGLTAGLIGAVGGGLAYVLGMTAWGQWIVFGRIWLPLTGRLPWGVAAFLDDACRRGVLRQAGAVYQFRHARLQDFLAVTATGHKRPVP</sequence>
<dbReference type="Proteomes" id="UP000063699">
    <property type="component" value="Chromosome"/>
</dbReference>
<dbReference type="SUPFAM" id="SSF47413">
    <property type="entry name" value="lambda repressor-like DNA-binding domains"/>
    <property type="match status" value="1"/>
</dbReference>
<accession>A0A0N9I317</accession>
<dbReference type="GO" id="GO:0003677">
    <property type="term" value="F:DNA binding"/>
    <property type="evidence" value="ECO:0007669"/>
    <property type="project" value="InterPro"/>
</dbReference>
<feature type="transmembrane region" description="Helical" evidence="1">
    <location>
        <begin position="658"/>
        <end position="678"/>
    </location>
</feature>
<evidence type="ECO:0000256" key="1">
    <source>
        <dbReference type="SAM" id="Phobius"/>
    </source>
</evidence>
<dbReference type="Pfam" id="PF05729">
    <property type="entry name" value="NACHT"/>
    <property type="match status" value="1"/>
</dbReference>
<dbReference type="Pfam" id="PF01381">
    <property type="entry name" value="HTH_3"/>
    <property type="match status" value="1"/>
</dbReference>
<dbReference type="AlphaFoldDB" id="A0A0N9I317"/>